<proteinExistence type="inferred from homology"/>
<dbReference type="Pfam" id="PF09190">
    <property type="entry name" value="DALR_2"/>
    <property type="match status" value="1"/>
</dbReference>
<dbReference type="PANTHER" id="PTHR10890">
    <property type="entry name" value="CYSTEINYL-TRNA SYNTHETASE"/>
    <property type="match status" value="1"/>
</dbReference>
<dbReference type="PRINTS" id="PR00983">
    <property type="entry name" value="TRNASYNTHCYS"/>
</dbReference>
<reference evidence="15 17" key="1">
    <citation type="submission" date="2017-07" db="EMBL/GenBank/DDBJ databases">
        <title>Bifidobacterium novel species.</title>
        <authorList>
            <person name="Lugli G.A."/>
            <person name="Milani C."/>
            <person name="Duranti S."/>
            <person name="Mangifesta M."/>
        </authorList>
    </citation>
    <scope>NUCLEOTIDE SEQUENCE [LARGE SCALE GENOMIC DNA]</scope>
    <source>
        <strain evidence="15 17">45</strain>
    </source>
</reference>
<comment type="cofactor">
    <cofactor evidence="12">
        <name>Zn(2+)</name>
        <dbReference type="ChEBI" id="CHEBI:29105"/>
    </cofactor>
    <text evidence="12">Binds 1 zinc ion per subunit.</text>
</comment>
<keyword evidence="3 12" id="KW-0963">Cytoplasm</keyword>
<dbReference type="EMBL" id="CP071591">
    <property type="protein sequence ID" value="QSY58139.1"/>
    <property type="molecule type" value="Genomic_DNA"/>
</dbReference>
<dbReference type="InterPro" id="IPR032678">
    <property type="entry name" value="tRNA-synt_1_cat_dom"/>
</dbReference>
<dbReference type="InterPro" id="IPR009080">
    <property type="entry name" value="tRNAsynth_Ia_anticodon-bd"/>
</dbReference>
<dbReference type="Pfam" id="PF01406">
    <property type="entry name" value="tRNA-synt_1e"/>
    <property type="match status" value="1"/>
</dbReference>
<feature type="binding site" evidence="12">
    <location>
        <position position="299"/>
    </location>
    <ligand>
        <name>Zn(2+)</name>
        <dbReference type="ChEBI" id="CHEBI:29105"/>
    </ligand>
</feature>
<evidence type="ECO:0000313" key="17">
    <source>
        <dbReference type="Proteomes" id="UP000234855"/>
    </source>
</evidence>
<evidence type="ECO:0000256" key="6">
    <source>
        <dbReference type="ARBA" id="ARBA00022741"/>
    </source>
</evidence>
<organism evidence="15 17">
    <name type="scientific">Bifidobacterium imperatoris</name>
    <dbReference type="NCBI Taxonomy" id="2020965"/>
    <lineage>
        <taxon>Bacteria</taxon>
        <taxon>Bacillati</taxon>
        <taxon>Actinomycetota</taxon>
        <taxon>Actinomycetes</taxon>
        <taxon>Bifidobacteriales</taxon>
        <taxon>Bifidobacteriaceae</taxon>
        <taxon>Bifidobacterium</taxon>
    </lineage>
</organism>
<dbReference type="EC" id="6.1.1.16" evidence="12"/>
<evidence type="ECO:0000256" key="10">
    <source>
        <dbReference type="ARBA" id="ARBA00023146"/>
    </source>
</evidence>
<keyword evidence="4 12" id="KW-0436">Ligase</keyword>
<keyword evidence="8 12" id="KW-0067">ATP-binding</keyword>
<feature type="binding site" evidence="12">
    <location>
        <position position="57"/>
    </location>
    <ligand>
        <name>Zn(2+)</name>
        <dbReference type="ChEBI" id="CHEBI:29105"/>
    </ligand>
</feature>
<dbReference type="CDD" id="cd00672">
    <property type="entry name" value="CysRS_core"/>
    <property type="match status" value="1"/>
</dbReference>
<feature type="binding site" evidence="12">
    <location>
        <position position="329"/>
    </location>
    <ligand>
        <name>ATP</name>
        <dbReference type="ChEBI" id="CHEBI:30616"/>
    </ligand>
</feature>
<dbReference type="SUPFAM" id="SSF47323">
    <property type="entry name" value="Anticodon-binding domain of a subclass of class I aminoacyl-tRNA synthetases"/>
    <property type="match status" value="1"/>
</dbReference>
<comment type="subcellular location">
    <subcellularLocation>
        <location evidence="12">Cytoplasm</location>
    </subcellularLocation>
</comment>
<evidence type="ECO:0000313" key="18">
    <source>
        <dbReference type="Proteomes" id="UP000663067"/>
    </source>
</evidence>
<evidence type="ECO:0000256" key="8">
    <source>
        <dbReference type="ARBA" id="ARBA00022840"/>
    </source>
</evidence>
<dbReference type="SUPFAM" id="SSF52374">
    <property type="entry name" value="Nucleotidylyl transferase"/>
    <property type="match status" value="1"/>
</dbReference>
<dbReference type="Gene3D" id="3.40.50.620">
    <property type="entry name" value="HUPs"/>
    <property type="match status" value="1"/>
</dbReference>
<dbReference type="NCBIfam" id="TIGR00435">
    <property type="entry name" value="cysS"/>
    <property type="match status" value="1"/>
</dbReference>
<dbReference type="RefSeq" id="WP_101625460.1">
    <property type="nucleotide sequence ID" value="NZ_CP071591.1"/>
</dbReference>
<dbReference type="InterPro" id="IPR015803">
    <property type="entry name" value="Cys-tRNA-ligase"/>
</dbReference>
<keyword evidence="9 12" id="KW-0648">Protein biosynthesis</keyword>
<protein>
    <recommendedName>
        <fullName evidence="12">Cysteine--tRNA ligase</fullName>
        <ecNumber evidence="12">6.1.1.16</ecNumber>
    </recommendedName>
    <alternativeName>
        <fullName evidence="12">Cysteinyl-tRNA synthetase</fullName>
        <shortName evidence="12">CysRS</shortName>
    </alternativeName>
</protein>
<dbReference type="PANTHER" id="PTHR10890:SF30">
    <property type="entry name" value="CYSTEINE--TRNA LIGASE"/>
    <property type="match status" value="1"/>
</dbReference>
<dbReference type="GO" id="GO:0004817">
    <property type="term" value="F:cysteine-tRNA ligase activity"/>
    <property type="evidence" value="ECO:0007669"/>
    <property type="project" value="UniProtKB-UniRule"/>
</dbReference>
<evidence type="ECO:0000256" key="12">
    <source>
        <dbReference type="HAMAP-Rule" id="MF_00041"/>
    </source>
</evidence>
<dbReference type="Gene3D" id="1.20.120.1910">
    <property type="entry name" value="Cysteine-tRNA ligase, C-terminal anti-codon recognition domain"/>
    <property type="match status" value="1"/>
</dbReference>
<feature type="short sequence motif" description="'KMSKS' region" evidence="12">
    <location>
        <begin position="326"/>
        <end position="330"/>
    </location>
</feature>
<feature type="short sequence motif" description="'HIGH' region" evidence="12">
    <location>
        <begin position="59"/>
        <end position="69"/>
    </location>
</feature>
<dbReference type="EMBL" id="NMWV01000008">
    <property type="protein sequence ID" value="PLS25259.1"/>
    <property type="molecule type" value="Genomic_DNA"/>
</dbReference>
<dbReference type="InterPro" id="IPR024909">
    <property type="entry name" value="Cys-tRNA/MSH_ligase"/>
</dbReference>
<feature type="region of interest" description="Disordered" evidence="13">
    <location>
        <begin position="211"/>
        <end position="236"/>
    </location>
</feature>
<dbReference type="GO" id="GO:0005524">
    <property type="term" value="F:ATP binding"/>
    <property type="evidence" value="ECO:0007669"/>
    <property type="project" value="UniProtKB-UniRule"/>
</dbReference>
<evidence type="ECO:0000256" key="7">
    <source>
        <dbReference type="ARBA" id="ARBA00022833"/>
    </source>
</evidence>
<evidence type="ECO:0000256" key="13">
    <source>
        <dbReference type="SAM" id="MobiDB-lite"/>
    </source>
</evidence>
<name>A0A2N5ITG7_9BIFI</name>
<reference evidence="16 18" key="2">
    <citation type="submission" date="2021-03" db="EMBL/GenBank/DDBJ databases">
        <title>Genome sequencing of Bifidobacterium imperatoris JCM 32708.</title>
        <authorList>
            <person name="Kim J."/>
        </authorList>
    </citation>
    <scope>NUCLEOTIDE SEQUENCE [LARGE SCALE GENOMIC DNA]</scope>
    <source>
        <strain evidence="16 18">JCM 32708</strain>
    </source>
</reference>
<dbReference type="GO" id="GO:0006423">
    <property type="term" value="P:cysteinyl-tRNA aminoacylation"/>
    <property type="evidence" value="ECO:0007669"/>
    <property type="project" value="UniProtKB-UniRule"/>
</dbReference>
<dbReference type="InterPro" id="IPR015273">
    <property type="entry name" value="Cys-tRNA-synt_Ia_DALR"/>
</dbReference>
<keyword evidence="18" id="KW-1185">Reference proteome</keyword>
<dbReference type="Pfam" id="PF23493">
    <property type="entry name" value="CysS_C"/>
    <property type="match status" value="1"/>
</dbReference>
<keyword evidence="5 12" id="KW-0479">Metal-binding</keyword>
<dbReference type="Proteomes" id="UP000663067">
    <property type="component" value="Chromosome"/>
</dbReference>
<evidence type="ECO:0000313" key="16">
    <source>
        <dbReference type="EMBL" id="QSY58139.1"/>
    </source>
</evidence>
<dbReference type="AlphaFoldDB" id="A0A2N5ITG7"/>
<evidence type="ECO:0000256" key="1">
    <source>
        <dbReference type="ARBA" id="ARBA00005594"/>
    </source>
</evidence>
<evidence type="ECO:0000256" key="3">
    <source>
        <dbReference type="ARBA" id="ARBA00022490"/>
    </source>
</evidence>
<feature type="domain" description="Cysteinyl-tRNA synthetase class Ia DALR" evidence="14">
    <location>
        <begin position="410"/>
        <end position="479"/>
    </location>
</feature>
<dbReference type="SMART" id="SM00840">
    <property type="entry name" value="DALR_2"/>
    <property type="match status" value="1"/>
</dbReference>
<comment type="similarity">
    <text evidence="1 12">Belongs to the class-I aminoacyl-tRNA synthetase family.</text>
</comment>
<keyword evidence="10 12" id="KW-0030">Aminoacyl-tRNA synthetase</keyword>
<dbReference type="HAMAP" id="MF_00041">
    <property type="entry name" value="Cys_tRNA_synth"/>
    <property type="match status" value="1"/>
</dbReference>
<evidence type="ECO:0000313" key="15">
    <source>
        <dbReference type="EMBL" id="PLS25259.1"/>
    </source>
</evidence>
<dbReference type="GO" id="GO:0008270">
    <property type="term" value="F:zinc ion binding"/>
    <property type="evidence" value="ECO:0007669"/>
    <property type="project" value="UniProtKB-UniRule"/>
</dbReference>
<comment type="subunit">
    <text evidence="2 12">Monomer.</text>
</comment>
<accession>A0A2N5ITG7</accession>
<gene>
    <name evidence="12" type="primary">cysS</name>
    <name evidence="16" type="ORF">BLI708_02125</name>
    <name evidence="15" type="ORF">Tam1G_0669</name>
</gene>
<evidence type="ECO:0000256" key="9">
    <source>
        <dbReference type="ARBA" id="ARBA00022917"/>
    </source>
</evidence>
<feature type="binding site" evidence="12">
    <location>
        <position position="270"/>
    </location>
    <ligand>
        <name>Zn(2+)</name>
        <dbReference type="ChEBI" id="CHEBI:29105"/>
    </ligand>
</feature>
<dbReference type="InterPro" id="IPR056411">
    <property type="entry name" value="CysS_C"/>
</dbReference>
<keyword evidence="6 12" id="KW-0547">Nucleotide-binding</keyword>
<evidence type="ECO:0000259" key="14">
    <source>
        <dbReference type="SMART" id="SM00840"/>
    </source>
</evidence>
<sequence>MGNSQEPHDFNISVMPSSLTPVRVAKAAEGLNLYDTASHQVSHFVPLKPGRVGIYVCGATVQSSPHIGHIRAAVAFDVIRRWFLKLGYQVTFVRNVTDIDDKILDKAAAAGQRWWARAYYYEREFTEAYNTLGVLPPTVEPRATGHMSDMIDLIQRIIDNGHGYVVLDDEGKPTGNVYFDVASWPHYGELTHQKQTAEVDEAAAVADRMGPSVDATGADKYNPVDPADASPDKHDPRDFALWKAPKDTDPEDARWSTPFGVGRPGWHIECSAMSHRYLGDGFDIHGGGLDLRFPHHENEMAQTRAAGYPSAARWMHSAWVTAKGEKMSKSLGTGLSVPSVLAEHSAWVVRYALGSVQYRSMLEWSDQALVEAQAAYDRVSNFIERAGVVLGEQPTHDEIVAVSADELPADFVAALNDDINVSGATAAIFTAIRSGNTLLSKLADRVDSEAAKAEVRETLVSVRAMLDTLGLDPLAEPWLSDGAAGGAGTGAGESPEHTALEALIAEQLQARQEARKARDFAKADAIRDALSAAGIAIEDGPQGSTWSLK</sequence>
<feature type="binding site" evidence="12">
    <location>
        <position position="295"/>
    </location>
    <ligand>
        <name>Zn(2+)</name>
        <dbReference type="ChEBI" id="CHEBI:29105"/>
    </ligand>
</feature>
<evidence type="ECO:0000256" key="5">
    <source>
        <dbReference type="ARBA" id="ARBA00022723"/>
    </source>
</evidence>
<dbReference type="Proteomes" id="UP000234855">
    <property type="component" value="Unassembled WGS sequence"/>
</dbReference>
<keyword evidence="7 12" id="KW-0862">Zinc</keyword>
<evidence type="ECO:0000256" key="4">
    <source>
        <dbReference type="ARBA" id="ARBA00022598"/>
    </source>
</evidence>
<dbReference type="GO" id="GO:0005829">
    <property type="term" value="C:cytosol"/>
    <property type="evidence" value="ECO:0007669"/>
    <property type="project" value="TreeGrafter"/>
</dbReference>
<evidence type="ECO:0000256" key="2">
    <source>
        <dbReference type="ARBA" id="ARBA00011245"/>
    </source>
</evidence>
<evidence type="ECO:0000256" key="11">
    <source>
        <dbReference type="ARBA" id="ARBA00047398"/>
    </source>
</evidence>
<dbReference type="InterPro" id="IPR014729">
    <property type="entry name" value="Rossmann-like_a/b/a_fold"/>
</dbReference>
<comment type="catalytic activity">
    <reaction evidence="11 12">
        <text>tRNA(Cys) + L-cysteine + ATP = L-cysteinyl-tRNA(Cys) + AMP + diphosphate</text>
        <dbReference type="Rhea" id="RHEA:17773"/>
        <dbReference type="Rhea" id="RHEA-COMP:9661"/>
        <dbReference type="Rhea" id="RHEA-COMP:9679"/>
        <dbReference type="ChEBI" id="CHEBI:30616"/>
        <dbReference type="ChEBI" id="CHEBI:33019"/>
        <dbReference type="ChEBI" id="CHEBI:35235"/>
        <dbReference type="ChEBI" id="CHEBI:78442"/>
        <dbReference type="ChEBI" id="CHEBI:78517"/>
        <dbReference type="ChEBI" id="CHEBI:456215"/>
        <dbReference type="EC" id="6.1.1.16"/>
    </reaction>
</comment>